<sequence>MPLQDIRIPMPRKQQKKKIRAVSELKQLEQELQGERIIRNQGLKEIDEAIEYKRAAIEKRHVRLVEWQQSVVNDAAAAALSASSGKWRRMLCVEKLIANSLQKTSVENVEKWQYKEDTFQKIREATGMADVMEIVNKFLNRDVENQKLKLLAEEAEKKLEGFCWDCQHFTKMGRVAVCHAEDVSGSRCTVTILEQNISRPCSPVRSQSPVVPGSGAIFRCYGAQDLWDFSAESSLEHYFQNLREKSIPKLIGFHDSIRNIRNCIGRDDNMEAHDRCALIIQPPANDTECHQEGKR</sequence>
<dbReference type="InterPro" id="IPR033192">
    <property type="entry name" value="ODAD3"/>
</dbReference>
<dbReference type="GO" id="GO:0097542">
    <property type="term" value="C:ciliary tip"/>
    <property type="evidence" value="ECO:0007669"/>
    <property type="project" value="TreeGrafter"/>
</dbReference>
<reference evidence="1" key="1">
    <citation type="submission" date="2013-10" db="EMBL/GenBank/DDBJ databases">
        <title>Genomic analysis of the causative agents of coccidiosis in chickens.</title>
        <authorList>
            <person name="Reid A.J."/>
            <person name="Blake D."/>
            <person name="Billington K."/>
            <person name="Browne H."/>
            <person name="Dunn M."/>
            <person name="Hung S."/>
            <person name="Kawahara F."/>
            <person name="Miranda-Saavedra D."/>
            <person name="Mourier T."/>
            <person name="Nagra H."/>
            <person name="Otto T.D."/>
            <person name="Rawlings N."/>
            <person name="Sanchez A."/>
            <person name="Sanders M."/>
            <person name="Subramaniam C."/>
            <person name="Tay Y."/>
            <person name="Dear P."/>
            <person name="Doerig C."/>
            <person name="Gruber A."/>
            <person name="Parkinson J."/>
            <person name="Shirley M."/>
            <person name="Wan K.L."/>
            <person name="Berriman M."/>
            <person name="Tomley F."/>
            <person name="Pain A."/>
        </authorList>
    </citation>
    <scope>NUCLEOTIDE SEQUENCE [LARGE SCALE GENOMIC DNA]</scope>
    <source>
        <strain evidence="1">Weybridge</strain>
    </source>
</reference>
<dbReference type="GO" id="GO:0036158">
    <property type="term" value="P:outer dynein arm assembly"/>
    <property type="evidence" value="ECO:0007669"/>
    <property type="project" value="InterPro"/>
</dbReference>
<gene>
    <name evidence="1" type="ORF">EMWEY_00002780</name>
</gene>
<dbReference type="PANTHER" id="PTHR46518">
    <property type="entry name" value="COILED-COIL DOMAIN-CONTAINING PROTEIN 151"/>
    <property type="match status" value="1"/>
</dbReference>
<organism evidence="1 2">
    <name type="scientific">Eimeria maxima</name>
    <name type="common">Coccidian parasite</name>
    <dbReference type="NCBI Taxonomy" id="5804"/>
    <lineage>
        <taxon>Eukaryota</taxon>
        <taxon>Sar</taxon>
        <taxon>Alveolata</taxon>
        <taxon>Apicomplexa</taxon>
        <taxon>Conoidasida</taxon>
        <taxon>Coccidia</taxon>
        <taxon>Eucoccidiorida</taxon>
        <taxon>Eimeriorina</taxon>
        <taxon>Eimeriidae</taxon>
        <taxon>Eimeria</taxon>
    </lineage>
</organism>
<dbReference type="PANTHER" id="PTHR46518:SF1">
    <property type="entry name" value="OUTER DYNEIN ARM-DOCKING COMPLEX SUBUNIT 3"/>
    <property type="match status" value="1"/>
</dbReference>
<accession>U6M3P7</accession>
<dbReference type="GeneID" id="25334264"/>
<reference evidence="1" key="2">
    <citation type="submission" date="2013-10" db="EMBL/GenBank/DDBJ databases">
        <authorList>
            <person name="Aslett M."/>
        </authorList>
    </citation>
    <scope>NUCLEOTIDE SEQUENCE [LARGE SCALE GENOMIC DNA]</scope>
    <source>
        <strain evidence="1">Weybridge</strain>
    </source>
</reference>
<dbReference type="GO" id="GO:0036064">
    <property type="term" value="C:ciliary basal body"/>
    <property type="evidence" value="ECO:0007669"/>
    <property type="project" value="TreeGrafter"/>
</dbReference>
<dbReference type="EMBL" id="HG719760">
    <property type="protein sequence ID" value="CDJ58631.1"/>
    <property type="molecule type" value="Genomic_DNA"/>
</dbReference>
<dbReference type="OrthoDB" id="10255247at2759"/>
<proteinExistence type="predicted"/>
<keyword evidence="2" id="KW-1185">Reference proteome</keyword>
<dbReference type="GO" id="GO:0035253">
    <property type="term" value="C:ciliary rootlet"/>
    <property type="evidence" value="ECO:0007669"/>
    <property type="project" value="TreeGrafter"/>
</dbReference>
<dbReference type="RefSeq" id="XP_013335279.1">
    <property type="nucleotide sequence ID" value="XM_013479825.1"/>
</dbReference>
<protein>
    <submittedName>
        <fullName evidence="1">Uncharacterized protein</fullName>
    </submittedName>
</protein>
<dbReference type="Proteomes" id="UP000030763">
    <property type="component" value="Unassembled WGS sequence"/>
</dbReference>
<evidence type="ECO:0000313" key="2">
    <source>
        <dbReference type="Proteomes" id="UP000030763"/>
    </source>
</evidence>
<dbReference type="GO" id="GO:0003341">
    <property type="term" value="P:cilium movement"/>
    <property type="evidence" value="ECO:0007669"/>
    <property type="project" value="InterPro"/>
</dbReference>
<dbReference type="VEuPathDB" id="ToxoDB:EMWEY_00002780"/>
<dbReference type="AlphaFoldDB" id="U6M3P7"/>
<name>U6M3P7_EIMMA</name>
<evidence type="ECO:0000313" key="1">
    <source>
        <dbReference type="EMBL" id="CDJ58631.1"/>
    </source>
</evidence>